<gene>
    <name evidence="2" type="ORF">SAMN04489841_3565</name>
</gene>
<dbReference type="Pfam" id="PF26067">
    <property type="entry name" value="DUF8024"/>
    <property type="match status" value="1"/>
</dbReference>
<evidence type="ECO:0000313" key="3">
    <source>
        <dbReference type="Proteomes" id="UP000199114"/>
    </source>
</evidence>
<accession>A0A1H9MZC2</accession>
<protein>
    <submittedName>
        <fullName evidence="2">Uncharacterized protein</fullName>
    </submittedName>
</protein>
<keyword evidence="1" id="KW-0812">Transmembrane</keyword>
<keyword evidence="1" id="KW-0472">Membrane</keyword>
<dbReference type="EMBL" id="FOFD01000004">
    <property type="protein sequence ID" value="SER29080.1"/>
    <property type="molecule type" value="Genomic_DNA"/>
</dbReference>
<keyword evidence="1" id="KW-1133">Transmembrane helix</keyword>
<feature type="transmembrane region" description="Helical" evidence="1">
    <location>
        <begin position="30"/>
        <end position="57"/>
    </location>
</feature>
<keyword evidence="3" id="KW-1185">Reference proteome</keyword>
<dbReference type="AlphaFoldDB" id="A0A1H9MZC2"/>
<proteinExistence type="predicted"/>
<dbReference type="Proteomes" id="UP000199114">
    <property type="component" value="Unassembled WGS sequence"/>
</dbReference>
<reference evidence="3" key="1">
    <citation type="submission" date="2016-10" db="EMBL/GenBank/DDBJ databases">
        <authorList>
            <person name="Varghese N."/>
            <person name="Submissions S."/>
        </authorList>
    </citation>
    <scope>NUCLEOTIDE SEQUENCE [LARGE SCALE GENOMIC DNA]</scope>
    <source>
        <strain evidence="3">DSM 25055</strain>
    </source>
</reference>
<dbReference type="RefSeq" id="WP_090619821.1">
    <property type="nucleotide sequence ID" value="NZ_FOFD01000004.1"/>
</dbReference>
<evidence type="ECO:0000256" key="1">
    <source>
        <dbReference type="SAM" id="Phobius"/>
    </source>
</evidence>
<organism evidence="2 3">
    <name type="scientific">Natrinema salaciae</name>
    <dbReference type="NCBI Taxonomy" id="1186196"/>
    <lineage>
        <taxon>Archaea</taxon>
        <taxon>Methanobacteriati</taxon>
        <taxon>Methanobacteriota</taxon>
        <taxon>Stenosarchaea group</taxon>
        <taxon>Halobacteria</taxon>
        <taxon>Halobacteriales</taxon>
        <taxon>Natrialbaceae</taxon>
        <taxon>Natrinema</taxon>
    </lineage>
</organism>
<name>A0A1H9MZC2_9EURY</name>
<evidence type="ECO:0000313" key="2">
    <source>
        <dbReference type="EMBL" id="SER29080.1"/>
    </source>
</evidence>
<sequence>MEAIVPLNVIVDNLTEMTSLFGDVAAGAGLAPLLVLMGTILVVFSLGVFGLLTLGAVGDLFTAN</sequence>
<dbReference type="InterPro" id="IPR058337">
    <property type="entry name" value="DUF8024"/>
</dbReference>